<gene>
    <name evidence="2" type="ORF">Q2T77_25420</name>
</gene>
<dbReference type="Proteomes" id="UP001169027">
    <property type="component" value="Unassembled WGS sequence"/>
</dbReference>
<evidence type="ECO:0000256" key="1">
    <source>
        <dbReference type="SAM" id="Phobius"/>
    </source>
</evidence>
<accession>A0ABT8SA19</accession>
<reference evidence="2" key="1">
    <citation type="submission" date="2023-06" db="EMBL/GenBank/DDBJ databases">
        <authorList>
            <person name="Jiang Y."/>
            <person name="Liu Q."/>
        </authorList>
    </citation>
    <scope>NUCLEOTIDE SEQUENCE</scope>
    <source>
        <strain evidence="2">CGMCC 1.12090</strain>
    </source>
</reference>
<evidence type="ECO:0000313" key="2">
    <source>
        <dbReference type="EMBL" id="MDO1535628.1"/>
    </source>
</evidence>
<dbReference type="EMBL" id="JAUKVY010000021">
    <property type="protein sequence ID" value="MDO1535628.1"/>
    <property type="molecule type" value="Genomic_DNA"/>
</dbReference>
<sequence>MTNPQLNRPAIRPAVATPQPAAKGKSRWLALGAAAAVVLVVTAGAVVYLANQRGEEIASERAERTAQIAAGKLVQAFVDSKSVLLMKDGARRELVGATATLLSTKPVAGEKLTWLALGRAASGAYFGQRFGANEKGDVRPLTDAQEISAEVALGDLRAQISASGADVEATQAFIQAATTGKAVPVSR</sequence>
<keyword evidence="1" id="KW-0472">Membrane</keyword>
<evidence type="ECO:0008006" key="4">
    <source>
        <dbReference type="Google" id="ProtNLM"/>
    </source>
</evidence>
<feature type="transmembrane region" description="Helical" evidence="1">
    <location>
        <begin position="28"/>
        <end position="51"/>
    </location>
</feature>
<comment type="caution">
    <text evidence="2">The sequence shown here is derived from an EMBL/GenBank/DDBJ whole genome shotgun (WGS) entry which is preliminary data.</text>
</comment>
<dbReference type="RefSeq" id="WP_301813402.1">
    <property type="nucleotide sequence ID" value="NZ_JAUJZH010000021.1"/>
</dbReference>
<proteinExistence type="predicted"/>
<name>A0ABT8SA19_9BURK</name>
<evidence type="ECO:0000313" key="3">
    <source>
        <dbReference type="Proteomes" id="UP001169027"/>
    </source>
</evidence>
<organism evidence="2 3">
    <name type="scientific">Variovorax ginsengisoli</name>
    <dbReference type="NCBI Taxonomy" id="363844"/>
    <lineage>
        <taxon>Bacteria</taxon>
        <taxon>Pseudomonadati</taxon>
        <taxon>Pseudomonadota</taxon>
        <taxon>Betaproteobacteria</taxon>
        <taxon>Burkholderiales</taxon>
        <taxon>Comamonadaceae</taxon>
        <taxon>Variovorax</taxon>
    </lineage>
</organism>
<keyword evidence="1" id="KW-1133">Transmembrane helix</keyword>
<protein>
    <recommendedName>
        <fullName evidence="4">Anti-sigma factor</fullName>
    </recommendedName>
</protein>
<keyword evidence="1" id="KW-0812">Transmembrane</keyword>
<keyword evidence="3" id="KW-1185">Reference proteome</keyword>